<dbReference type="Pfam" id="PF12840">
    <property type="entry name" value="HTH_20"/>
    <property type="match status" value="1"/>
</dbReference>
<feature type="region of interest" description="Disordered" evidence="1">
    <location>
        <begin position="225"/>
        <end position="252"/>
    </location>
</feature>
<protein>
    <submittedName>
        <fullName evidence="2">Helix-turn-helix domain-containing protein</fullName>
    </submittedName>
</protein>
<dbReference type="EMBL" id="BAAAMJ010000031">
    <property type="protein sequence ID" value="GAA1920642.1"/>
    <property type="molecule type" value="Genomic_DNA"/>
</dbReference>
<name>A0ABN2PJE5_9ACTN</name>
<dbReference type="SUPFAM" id="SSF46785">
    <property type="entry name" value="Winged helix' DNA-binding domain"/>
    <property type="match status" value="1"/>
</dbReference>
<evidence type="ECO:0000256" key="1">
    <source>
        <dbReference type="SAM" id="MobiDB-lite"/>
    </source>
</evidence>
<proteinExistence type="predicted"/>
<gene>
    <name evidence="2" type="ORF">GCM10009716_31620</name>
</gene>
<sequence>MKASQPSGNPSGPSGASREAVLETLRRAGKPLTVQQLSDELGLHANTVRFHLARLTKDGRVREGRADHEGPGRPKLAYTAVSEESTETPGGYRVLAEILAGHLAATSTSPSKEAVAAGREWGRHLVERPAPFSSVSAEDAFEKVNSLMSDLGFGTDRTDGPDLLRMHHCPFRAVAGRRPDVVCSVHLGLMRGALAEMRAPLRATDLEVSHSAEYPCLALFERTGDGEDTAAKREAGEPRIGNPDTVRPPDEE</sequence>
<organism evidence="2 3">
    <name type="scientific">Streptomyces sodiiphilus</name>
    <dbReference type="NCBI Taxonomy" id="226217"/>
    <lineage>
        <taxon>Bacteria</taxon>
        <taxon>Bacillati</taxon>
        <taxon>Actinomycetota</taxon>
        <taxon>Actinomycetes</taxon>
        <taxon>Kitasatosporales</taxon>
        <taxon>Streptomycetaceae</taxon>
        <taxon>Streptomyces</taxon>
    </lineage>
</organism>
<dbReference type="Gene3D" id="1.10.10.10">
    <property type="entry name" value="Winged helix-like DNA-binding domain superfamily/Winged helix DNA-binding domain"/>
    <property type="match status" value="1"/>
</dbReference>
<evidence type="ECO:0000313" key="3">
    <source>
        <dbReference type="Proteomes" id="UP001501303"/>
    </source>
</evidence>
<dbReference type="InterPro" id="IPR011991">
    <property type="entry name" value="ArsR-like_HTH"/>
</dbReference>
<dbReference type="Proteomes" id="UP001501303">
    <property type="component" value="Unassembled WGS sequence"/>
</dbReference>
<dbReference type="CDD" id="cd00090">
    <property type="entry name" value="HTH_ARSR"/>
    <property type="match status" value="1"/>
</dbReference>
<comment type="caution">
    <text evidence="2">The sequence shown here is derived from an EMBL/GenBank/DDBJ whole genome shotgun (WGS) entry which is preliminary data.</text>
</comment>
<dbReference type="RefSeq" id="WP_344262809.1">
    <property type="nucleotide sequence ID" value="NZ_BAAAMJ010000031.1"/>
</dbReference>
<accession>A0ABN2PJE5</accession>
<dbReference type="InterPro" id="IPR036388">
    <property type="entry name" value="WH-like_DNA-bd_sf"/>
</dbReference>
<dbReference type="InterPro" id="IPR036390">
    <property type="entry name" value="WH_DNA-bd_sf"/>
</dbReference>
<reference evidence="2 3" key="1">
    <citation type="journal article" date="2019" name="Int. J. Syst. Evol. Microbiol.">
        <title>The Global Catalogue of Microorganisms (GCM) 10K type strain sequencing project: providing services to taxonomists for standard genome sequencing and annotation.</title>
        <authorList>
            <consortium name="The Broad Institute Genomics Platform"/>
            <consortium name="The Broad Institute Genome Sequencing Center for Infectious Disease"/>
            <person name="Wu L."/>
            <person name="Ma J."/>
        </authorList>
    </citation>
    <scope>NUCLEOTIDE SEQUENCE [LARGE SCALE GENOMIC DNA]</scope>
    <source>
        <strain evidence="2 3">JCM 13581</strain>
    </source>
</reference>
<evidence type="ECO:0000313" key="2">
    <source>
        <dbReference type="EMBL" id="GAA1920642.1"/>
    </source>
</evidence>
<feature type="compositionally biased region" description="Basic and acidic residues" evidence="1">
    <location>
        <begin position="225"/>
        <end position="237"/>
    </location>
</feature>
<keyword evidence="3" id="KW-1185">Reference proteome</keyword>